<evidence type="ECO:0000313" key="2">
    <source>
        <dbReference type="EMBL" id="SFJ18398.1"/>
    </source>
</evidence>
<organism evidence="2 3">
    <name type="scientific">Halobacillus dabanensis</name>
    <dbReference type="NCBI Taxonomy" id="240302"/>
    <lineage>
        <taxon>Bacteria</taxon>
        <taxon>Bacillati</taxon>
        <taxon>Bacillota</taxon>
        <taxon>Bacilli</taxon>
        <taxon>Bacillales</taxon>
        <taxon>Bacillaceae</taxon>
        <taxon>Halobacillus</taxon>
    </lineage>
</organism>
<accession>A0A1I3PA29</accession>
<reference evidence="3" key="1">
    <citation type="submission" date="2016-10" db="EMBL/GenBank/DDBJ databases">
        <authorList>
            <person name="Varghese N."/>
            <person name="Submissions S."/>
        </authorList>
    </citation>
    <scope>NUCLEOTIDE SEQUENCE [LARGE SCALE GENOMIC DNA]</scope>
    <source>
        <strain evidence="3">CGMCC 1.3704</strain>
    </source>
</reference>
<feature type="transmembrane region" description="Helical" evidence="1">
    <location>
        <begin position="43"/>
        <end position="63"/>
    </location>
</feature>
<dbReference type="AlphaFoldDB" id="A0A1I3PA29"/>
<keyword evidence="3" id="KW-1185">Reference proteome</keyword>
<dbReference type="Pfam" id="PF14143">
    <property type="entry name" value="YrhC"/>
    <property type="match status" value="1"/>
</dbReference>
<dbReference type="RefSeq" id="WP_075034724.1">
    <property type="nucleotide sequence ID" value="NZ_FOSB01000001.1"/>
</dbReference>
<keyword evidence="1" id="KW-0812">Transmembrane</keyword>
<protein>
    <submittedName>
        <fullName evidence="2">YrhC-like protein</fullName>
    </submittedName>
</protein>
<keyword evidence="1" id="KW-1133">Transmembrane helix</keyword>
<evidence type="ECO:0000256" key="1">
    <source>
        <dbReference type="SAM" id="Phobius"/>
    </source>
</evidence>
<evidence type="ECO:0000313" key="3">
    <source>
        <dbReference type="Proteomes" id="UP000183557"/>
    </source>
</evidence>
<feature type="transmembrane region" description="Helical" evidence="1">
    <location>
        <begin position="17"/>
        <end position="37"/>
    </location>
</feature>
<keyword evidence="1" id="KW-0472">Membrane</keyword>
<gene>
    <name evidence="2" type="ORF">SAMN04487936_101237</name>
</gene>
<dbReference type="InterPro" id="IPR025418">
    <property type="entry name" value="YrhC-like"/>
</dbReference>
<dbReference type="OrthoDB" id="2721846at2"/>
<dbReference type="EMBL" id="FOSB01000001">
    <property type="protein sequence ID" value="SFJ18398.1"/>
    <property type="molecule type" value="Genomic_DNA"/>
</dbReference>
<name>A0A1I3PA29_HALDA</name>
<dbReference type="Proteomes" id="UP000183557">
    <property type="component" value="Unassembled WGS sequence"/>
</dbReference>
<proteinExistence type="predicted"/>
<sequence length="70" mass="8425">METSDWLKEKIRDYRRFVSTLLIISCYLYAGTLISIFEYGTKAYLYLYPILGVFLLTAFIMTLKIRKWNR</sequence>